<dbReference type="CDD" id="cd14797">
    <property type="entry name" value="DUF302"/>
    <property type="match status" value="1"/>
</dbReference>
<dbReference type="Pfam" id="PF03625">
    <property type="entry name" value="DUF302"/>
    <property type="match status" value="1"/>
</dbReference>
<dbReference type="InterPro" id="IPR005180">
    <property type="entry name" value="DUF302"/>
</dbReference>
<keyword evidence="4" id="KW-1185">Reference proteome</keyword>
<feature type="domain" description="DUF302" evidence="2">
    <location>
        <begin position="70"/>
        <end position="133"/>
    </location>
</feature>
<protein>
    <recommendedName>
        <fullName evidence="2">DUF302 domain-containing protein</fullName>
    </recommendedName>
</protein>
<dbReference type="Gene3D" id="3.30.310.70">
    <property type="entry name" value="TT1751-like domain"/>
    <property type="match status" value="1"/>
</dbReference>
<evidence type="ECO:0000256" key="1">
    <source>
        <dbReference type="SAM" id="Phobius"/>
    </source>
</evidence>
<accession>A0A1T2LC53</accession>
<sequence>MKGQKGGAVVAFIVALVIGVAGTLFVIKSQAKNLLVTEIESPLGFQETIDHMKAKAKSLDWKVPSKWEANFQKNFKKIVKIDVGPVVAIKMCQVDVAANLLKNDDNKYLATMMPCTFAIYQKADGKTYVSMMNLETIGNLIGGDVAVSMKKVMPDMKQMVSFE</sequence>
<organism evidence="3 4">
    <name type="scientific">Solemya elarraichensis gill symbiont</name>
    <dbReference type="NCBI Taxonomy" id="1918949"/>
    <lineage>
        <taxon>Bacteria</taxon>
        <taxon>Pseudomonadati</taxon>
        <taxon>Pseudomonadota</taxon>
        <taxon>Gammaproteobacteria</taxon>
        <taxon>sulfur-oxidizing symbionts</taxon>
    </lineage>
</organism>
<proteinExistence type="predicted"/>
<feature type="transmembrane region" description="Helical" evidence="1">
    <location>
        <begin position="6"/>
        <end position="27"/>
    </location>
</feature>
<gene>
    <name evidence="3" type="ORF">BOW52_02000</name>
</gene>
<dbReference type="EMBL" id="MPRK01000019">
    <property type="protein sequence ID" value="OOZ42679.1"/>
    <property type="molecule type" value="Genomic_DNA"/>
</dbReference>
<keyword evidence="1" id="KW-1133">Transmembrane helix</keyword>
<evidence type="ECO:0000259" key="2">
    <source>
        <dbReference type="Pfam" id="PF03625"/>
    </source>
</evidence>
<dbReference type="PANTHER" id="PTHR38342:SF1">
    <property type="entry name" value="SLR5037 PROTEIN"/>
    <property type="match status" value="1"/>
</dbReference>
<dbReference type="InterPro" id="IPR035923">
    <property type="entry name" value="TT1751-like_sf"/>
</dbReference>
<dbReference type="AlphaFoldDB" id="A0A1T2LC53"/>
<keyword evidence="1" id="KW-0812">Transmembrane</keyword>
<evidence type="ECO:0000313" key="3">
    <source>
        <dbReference type="EMBL" id="OOZ42679.1"/>
    </source>
</evidence>
<keyword evidence="1" id="KW-0472">Membrane</keyword>
<dbReference type="Proteomes" id="UP000190198">
    <property type="component" value="Unassembled WGS sequence"/>
</dbReference>
<evidence type="ECO:0000313" key="4">
    <source>
        <dbReference type="Proteomes" id="UP000190198"/>
    </source>
</evidence>
<comment type="caution">
    <text evidence="3">The sequence shown here is derived from an EMBL/GenBank/DDBJ whole genome shotgun (WGS) entry which is preliminary data.</text>
</comment>
<dbReference type="SUPFAM" id="SSF103247">
    <property type="entry name" value="TT1751-like"/>
    <property type="match status" value="1"/>
</dbReference>
<reference evidence="3 4" key="1">
    <citation type="submission" date="2016-11" db="EMBL/GenBank/DDBJ databases">
        <title>Mixed transmission modes and dynamic genome evolution in an obligate animal-bacterial symbiosis.</title>
        <authorList>
            <person name="Russell S.L."/>
            <person name="Corbett-Detig R.B."/>
            <person name="Cavanaugh C.M."/>
        </authorList>
    </citation>
    <scope>NUCLEOTIDE SEQUENCE [LARGE SCALE GENOMIC DNA]</scope>
    <source>
        <strain evidence="3">Sp-SM6</strain>
    </source>
</reference>
<dbReference type="OrthoDB" id="9791067at2"/>
<name>A0A1T2LC53_9GAMM</name>
<dbReference type="RefSeq" id="WP_078476195.1">
    <property type="nucleotide sequence ID" value="NZ_MPRK01000019.1"/>
</dbReference>
<dbReference type="PANTHER" id="PTHR38342">
    <property type="entry name" value="SLR5037 PROTEIN"/>
    <property type="match status" value="1"/>
</dbReference>